<protein>
    <submittedName>
        <fullName evidence="1">Uncharacterized protein</fullName>
    </submittedName>
</protein>
<organism evidence="1 2">
    <name type="scientific">Trifolium medium</name>
    <dbReference type="NCBI Taxonomy" id="97028"/>
    <lineage>
        <taxon>Eukaryota</taxon>
        <taxon>Viridiplantae</taxon>
        <taxon>Streptophyta</taxon>
        <taxon>Embryophyta</taxon>
        <taxon>Tracheophyta</taxon>
        <taxon>Spermatophyta</taxon>
        <taxon>Magnoliopsida</taxon>
        <taxon>eudicotyledons</taxon>
        <taxon>Gunneridae</taxon>
        <taxon>Pentapetalae</taxon>
        <taxon>rosids</taxon>
        <taxon>fabids</taxon>
        <taxon>Fabales</taxon>
        <taxon>Fabaceae</taxon>
        <taxon>Papilionoideae</taxon>
        <taxon>50 kb inversion clade</taxon>
        <taxon>NPAAA clade</taxon>
        <taxon>Hologalegina</taxon>
        <taxon>IRL clade</taxon>
        <taxon>Trifolieae</taxon>
        <taxon>Trifolium</taxon>
    </lineage>
</organism>
<keyword evidence="2" id="KW-1185">Reference proteome</keyword>
<accession>A0A392TNI9</accession>
<proteinExistence type="predicted"/>
<sequence length="32" mass="3721">VLLGVYYDDDAPLSRAFLIWHCRDLDALILPF</sequence>
<dbReference type="EMBL" id="LXQA010619878">
    <property type="protein sequence ID" value="MCI62488.1"/>
    <property type="molecule type" value="Genomic_DNA"/>
</dbReference>
<name>A0A392TNI9_9FABA</name>
<feature type="non-terminal residue" evidence="1">
    <location>
        <position position="1"/>
    </location>
</feature>
<comment type="caution">
    <text evidence="1">The sequence shown here is derived from an EMBL/GenBank/DDBJ whole genome shotgun (WGS) entry which is preliminary data.</text>
</comment>
<dbReference type="Proteomes" id="UP000265520">
    <property type="component" value="Unassembled WGS sequence"/>
</dbReference>
<dbReference type="AlphaFoldDB" id="A0A392TNI9"/>
<reference evidence="1 2" key="1">
    <citation type="journal article" date="2018" name="Front. Plant Sci.">
        <title>Red Clover (Trifolium pratense) and Zigzag Clover (T. medium) - A Picture of Genomic Similarities and Differences.</title>
        <authorList>
            <person name="Dluhosova J."/>
            <person name="Istvanek J."/>
            <person name="Nedelnik J."/>
            <person name="Repkova J."/>
        </authorList>
    </citation>
    <scope>NUCLEOTIDE SEQUENCE [LARGE SCALE GENOMIC DNA]</scope>
    <source>
        <strain evidence="2">cv. 10/8</strain>
        <tissue evidence="1">Leaf</tissue>
    </source>
</reference>
<evidence type="ECO:0000313" key="2">
    <source>
        <dbReference type="Proteomes" id="UP000265520"/>
    </source>
</evidence>
<evidence type="ECO:0000313" key="1">
    <source>
        <dbReference type="EMBL" id="MCI62488.1"/>
    </source>
</evidence>